<organism evidence="1 2">
    <name type="scientific">Ambispora leptoticha</name>
    <dbReference type="NCBI Taxonomy" id="144679"/>
    <lineage>
        <taxon>Eukaryota</taxon>
        <taxon>Fungi</taxon>
        <taxon>Fungi incertae sedis</taxon>
        <taxon>Mucoromycota</taxon>
        <taxon>Glomeromycotina</taxon>
        <taxon>Glomeromycetes</taxon>
        <taxon>Archaeosporales</taxon>
        <taxon>Ambisporaceae</taxon>
        <taxon>Ambispora</taxon>
    </lineage>
</organism>
<name>A0A9N9J9D6_9GLOM</name>
<dbReference type="EMBL" id="CAJVPS010052439">
    <property type="protein sequence ID" value="CAG8771057.1"/>
    <property type="molecule type" value="Genomic_DNA"/>
</dbReference>
<reference evidence="1" key="1">
    <citation type="submission" date="2021-06" db="EMBL/GenBank/DDBJ databases">
        <authorList>
            <person name="Kallberg Y."/>
            <person name="Tangrot J."/>
            <person name="Rosling A."/>
        </authorList>
    </citation>
    <scope>NUCLEOTIDE SEQUENCE</scope>
    <source>
        <strain evidence="1">FL130A</strain>
    </source>
</reference>
<feature type="non-terminal residue" evidence="1">
    <location>
        <position position="43"/>
    </location>
</feature>
<comment type="caution">
    <text evidence="1">The sequence shown here is derived from an EMBL/GenBank/DDBJ whole genome shotgun (WGS) entry which is preliminary data.</text>
</comment>
<dbReference type="Proteomes" id="UP000789508">
    <property type="component" value="Unassembled WGS sequence"/>
</dbReference>
<gene>
    <name evidence="1" type="ORF">ALEPTO_LOCUS14146</name>
</gene>
<dbReference type="AlphaFoldDB" id="A0A9N9J9D6"/>
<sequence>MLHNPKYHPIVPILPSYRLESIDETQELFDSIPITTDITISEE</sequence>
<keyword evidence="2" id="KW-1185">Reference proteome</keyword>
<evidence type="ECO:0000313" key="2">
    <source>
        <dbReference type="Proteomes" id="UP000789508"/>
    </source>
</evidence>
<protein>
    <submittedName>
        <fullName evidence="1">5902_t:CDS:1</fullName>
    </submittedName>
</protein>
<accession>A0A9N9J9D6</accession>
<proteinExistence type="predicted"/>
<evidence type="ECO:0000313" key="1">
    <source>
        <dbReference type="EMBL" id="CAG8771057.1"/>
    </source>
</evidence>